<feature type="compositionally biased region" description="Polar residues" evidence="1">
    <location>
        <begin position="69"/>
        <end position="94"/>
    </location>
</feature>
<dbReference type="Proteomes" id="UP000077755">
    <property type="component" value="Chromosome 6"/>
</dbReference>
<feature type="region of interest" description="Disordered" evidence="1">
    <location>
        <begin position="63"/>
        <end position="101"/>
    </location>
</feature>
<dbReference type="AlphaFoldDB" id="A0A161YER2"/>
<reference evidence="2" key="1">
    <citation type="journal article" date="2016" name="Nat. Genet.">
        <title>A high-quality carrot genome assembly provides new insights into carotenoid accumulation and asterid genome evolution.</title>
        <authorList>
            <person name="Iorizzo M."/>
            <person name="Ellison S."/>
            <person name="Senalik D."/>
            <person name="Zeng P."/>
            <person name="Satapoomin P."/>
            <person name="Huang J."/>
            <person name="Bowman M."/>
            <person name="Iovene M."/>
            <person name="Sanseverino W."/>
            <person name="Cavagnaro P."/>
            <person name="Yildiz M."/>
            <person name="Macko-Podgorni A."/>
            <person name="Moranska E."/>
            <person name="Grzebelus E."/>
            <person name="Grzebelus D."/>
            <person name="Ashrafi H."/>
            <person name="Zheng Z."/>
            <person name="Cheng S."/>
            <person name="Spooner D."/>
            <person name="Van Deynze A."/>
            <person name="Simon P."/>
        </authorList>
    </citation>
    <scope>NUCLEOTIDE SEQUENCE</scope>
    <source>
        <tissue evidence="2">Leaf</tissue>
    </source>
</reference>
<sequence length="101" mass="11248">MEGSGVCNNDNKENINPFFIYEDNSPSAFCPSASKKKKNQSKLSERTPLRDITHLFVPRETASKPVSLPASTVTNRQKSKAVQHTDVMQATAPKSSIKHFR</sequence>
<keyword evidence="3" id="KW-1185">Reference proteome</keyword>
<evidence type="ECO:0000313" key="3">
    <source>
        <dbReference type="Proteomes" id="UP000077755"/>
    </source>
</evidence>
<accession>A0A161YER2</accession>
<evidence type="ECO:0000256" key="1">
    <source>
        <dbReference type="SAM" id="MobiDB-lite"/>
    </source>
</evidence>
<dbReference type="EMBL" id="CP093348">
    <property type="protein sequence ID" value="WOH05614.1"/>
    <property type="molecule type" value="Genomic_DNA"/>
</dbReference>
<organism evidence="2 3">
    <name type="scientific">Daucus carota subsp. sativus</name>
    <name type="common">Carrot</name>
    <dbReference type="NCBI Taxonomy" id="79200"/>
    <lineage>
        <taxon>Eukaryota</taxon>
        <taxon>Viridiplantae</taxon>
        <taxon>Streptophyta</taxon>
        <taxon>Embryophyta</taxon>
        <taxon>Tracheophyta</taxon>
        <taxon>Spermatophyta</taxon>
        <taxon>Magnoliopsida</taxon>
        <taxon>eudicotyledons</taxon>
        <taxon>Gunneridae</taxon>
        <taxon>Pentapetalae</taxon>
        <taxon>asterids</taxon>
        <taxon>campanulids</taxon>
        <taxon>Apiales</taxon>
        <taxon>Apiaceae</taxon>
        <taxon>Apioideae</taxon>
        <taxon>Scandiceae</taxon>
        <taxon>Daucinae</taxon>
        <taxon>Daucus</taxon>
        <taxon>Daucus sect. Daucus</taxon>
    </lineage>
</organism>
<reference evidence="2" key="2">
    <citation type="submission" date="2022-03" db="EMBL/GenBank/DDBJ databases">
        <title>Draft title - Genomic analysis of global carrot germplasm unveils the trajectory of domestication and the origin of high carotenoid orange carrot.</title>
        <authorList>
            <person name="Iorizzo M."/>
            <person name="Ellison S."/>
            <person name="Senalik D."/>
            <person name="Macko-Podgorni A."/>
            <person name="Grzebelus D."/>
            <person name="Bostan H."/>
            <person name="Rolling W."/>
            <person name="Curaba J."/>
            <person name="Simon P."/>
        </authorList>
    </citation>
    <scope>NUCLEOTIDE SEQUENCE</scope>
    <source>
        <tissue evidence="2">Leaf</tissue>
    </source>
</reference>
<dbReference type="Gramene" id="KZM91359">
    <property type="protein sequence ID" value="KZM91359"/>
    <property type="gene ID" value="DCAR_021276"/>
</dbReference>
<protein>
    <submittedName>
        <fullName evidence="2">Uncharacterized protein</fullName>
    </submittedName>
</protein>
<proteinExistence type="predicted"/>
<evidence type="ECO:0000313" key="2">
    <source>
        <dbReference type="EMBL" id="WOH05614.1"/>
    </source>
</evidence>
<gene>
    <name evidence="2" type="ORF">DCAR_0625033</name>
</gene>
<name>A0A161YER2_DAUCS</name>